<feature type="domain" description="GmrSD restriction endonucleases N-terminal" evidence="1">
    <location>
        <begin position="11"/>
        <end position="226"/>
    </location>
</feature>
<protein>
    <recommendedName>
        <fullName evidence="5">DUF262 domain-containing protein</fullName>
    </recommendedName>
</protein>
<feature type="domain" description="RAMA" evidence="2">
    <location>
        <begin position="594"/>
        <end position="694"/>
    </location>
</feature>
<dbReference type="EMBL" id="WNLP01000001">
    <property type="protein sequence ID" value="MUH58865.1"/>
    <property type="molecule type" value="Genomic_DNA"/>
</dbReference>
<dbReference type="AlphaFoldDB" id="A0A7K1J320"/>
<dbReference type="Pfam" id="PF03235">
    <property type="entry name" value="GmrSD_N"/>
    <property type="match status" value="1"/>
</dbReference>
<dbReference type="PANTHER" id="PTHR35149">
    <property type="entry name" value="SLL5132 PROTEIN"/>
    <property type="match status" value="1"/>
</dbReference>
<dbReference type="InterPro" id="IPR004919">
    <property type="entry name" value="GmrSD_N"/>
</dbReference>
<dbReference type="InterPro" id="IPR040843">
    <property type="entry name" value="RAMA"/>
</dbReference>
<dbReference type="Proteomes" id="UP000487882">
    <property type="component" value="Unassembled WGS sequence"/>
</dbReference>
<sequence>MSINASEKPLSKVFTSDYRFAIPSFQRSYSWHPEQMRQLINDVIDACAVQDSSYFLGSLILVRDEHGIHQVIDGQQRLVSLSILFSVLLALEDDSQLAHSLEGLLVESGDKLRGIETEPRLRLREQDEEFFREYVQQGDLEALFDLRENDIQTQAQRNIRDNAQCAYDILASMKVEERRVFASYLVNNVFFVIVTTGDISGAYRIFDVMNMRGMPLTPSDVFKAKVVSGISPAARDAYARYWDDIMEPMGDDNARIEAFFADLDLIYTKTPLCESLIADFTDHVLDKYIRKDKGIDFIDDVLRPYAICADIIDRPGESLLPDDIADLLIGLNDYPSTDWKPVAMWILTHSLNGLDDPDTVVTRTQLNNGGDASRAVRLHDASRLREVLQALDRVTGIDCLNGKSMLERRTRAATIIRDLSKNMPLQRIAGFHVDGDEQRLAMLHLRGELSIDDNMKRLLLIRANEQLAGGRITRPRSLRAVPLIPEHVPADSEFASWPAGQCDYWAERIGNFVLTQATKKSVDEFSGFNERRARILRSSSSRQFPLTRTLGDLERLTPQFLQLRQNQIVELIAQSWHISYDDVMIDSVAPEEAERQAREAEHRSRRTSKRVGIGQVVRAGLLNVGDVFVWNRPRKHEVLKVTVTENGLRGEDGTEYATPTAAARGVGGVSSASLNVWKRESDGRALSDIWKTYRVSM</sequence>
<accession>A0A7K1J320</accession>
<evidence type="ECO:0000259" key="2">
    <source>
        <dbReference type="Pfam" id="PF18755"/>
    </source>
</evidence>
<proteinExistence type="predicted"/>
<evidence type="ECO:0008006" key="5">
    <source>
        <dbReference type="Google" id="ProtNLM"/>
    </source>
</evidence>
<reference evidence="3 4" key="1">
    <citation type="submission" date="2019-09" db="EMBL/GenBank/DDBJ databases">
        <title>Bifidobacterium canis sp. nov., isolated from the digestive tract of German Shepherd dog puppy.</title>
        <authorList>
            <person name="Bunesova V."/>
        </authorList>
    </citation>
    <scope>NUCLEOTIDE SEQUENCE [LARGE SCALE GENOMIC DNA]</scope>
    <source>
        <strain evidence="3 4">GSD1FS</strain>
    </source>
</reference>
<evidence type="ECO:0000259" key="1">
    <source>
        <dbReference type="Pfam" id="PF03235"/>
    </source>
</evidence>
<comment type="caution">
    <text evidence="3">The sequence shown here is derived from an EMBL/GenBank/DDBJ whole genome shotgun (WGS) entry which is preliminary data.</text>
</comment>
<dbReference type="Pfam" id="PF18755">
    <property type="entry name" value="RAMA"/>
    <property type="match status" value="1"/>
</dbReference>
<name>A0A7K1J320_9BIFI</name>
<organism evidence="3 4">
    <name type="scientific">Bifidobacterium canis</name>
    <dbReference type="NCBI Taxonomy" id="2610880"/>
    <lineage>
        <taxon>Bacteria</taxon>
        <taxon>Bacillati</taxon>
        <taxon>Actinomycetota</taxon>
        <taxon>Actinomycetes</taxon>
        <taxon>Bifidobacteriales</taxon>
        <taxon>Bifidobacteriaceae</taxon>
        <taxon>Bifidobacterium</taxon>
    </lineage>
</organism>
<keyword evidence="4" id="KW-1185">Reference proteome</keyword>
<dbReference type="RefSeq" id="WP_155587955.1">
    <property type="nucleotide sequence ID" value="NZ_WNLP01000001.1"/>
</dbReference>
<gene>
    <name evidence="3" type="ORF">GSD1FS_0159</name>
</gene>
<evidence type="ECO:0000313" key="3">
    <source>
        <dbReference type="EMBL" id="MUH58865.1"/>
    </source>
</evidence>
<dbReference type="PANTHER" id="PTHR35149:SF2">
    <property type="entry name" value="DUF262 DOMAIN-CONTAINING PROTEIN"/>
    <property type="match status" value="1"/>
</dbReference>
<evidence type="ECO:0000313" key="4">
    <source>
        <dbReference type="Proteomes" id="UP000487882"/>
    </source>
</evidence>